<comment type="caution">
    <text evidence="5">The sequence shown here is derived from an EMBL/GenBank/DDBJ whole genome shotgun (WGS) entry which is preliminary data.</text>
</comment>
<evidence type="ECO:0000256" key="1">
    <source>
        <dbReference type="ARBA" id="ARBA00022737"/>
    </source>
</evidence>
<feature type="compositionally biased region" description="Polar residues" evidence="3">
    <location>
        <begin position="33"/>
        <end position="42"/>
    </location>
</feature>
<dbReference type="InterPro" id="IPR002048">
    <property type="entry name" value="EF_hand_dom"/>
</dbReference>
<reference evidence="5" key="1">
    <citation type="submission" date="2023-08" db="EMBL/GenBank/DDBJ databases">
        <authorList>
            <person name="Audoor S."/>
            <person name="Bilcke G."/>
        </authorList>
    </citation>
    <scope>NUCLEOTIDE SEQUENCE</scope>
</reference>
<feature type="region of interest" description="Disordered" evidence="3">
    <location>
        <begin position="22"/>
        <end position="56"/>
    </location>
</feature>
<dbReference type="InterPro" id="IPR050145">
    <property type="entry name" value="Centrin_CML-like"/>
</dbReference>
<keyword evidence="6" id="KW-1185">Reference proteome</keyword>
<keyword evidence="2" id="KW-0106">Calcium</keyword>
<evidence type="ECO:0000256" key="2">
    <source>
        <dbReference type="ARBA" id="ARBA00022837"/>
    </source>
</evidence>
<dbReference type="SUPFAM" id="SSF47473">
    <property type="entry name" value="EF-hand"/>
    <property type="match status" value="1"/>
</dbReference>
<dbReference type="EMBL" id="CAKOGP040001836">
    <property type="protein sequence ID" value="CAJ1953699.1"/>
    <property type="molecule type" value="Genomic_DNA"/>
</dbReference>
<gene>
    <name evidence="5" type="ORF">CYCCA115_LOCUS14302</name>
</gene>
<evidence type="ECO:0000313" key="6">
    <source>
        <dbReference type="Proteomes" id="UP001295423"/>
    </source>
</evidence>
<keyword evidence="1" id="KW-0677">Repeat</keyword>
<evidence type="ECO:0000259" key="4">
    <source>
        <dbReference type="PROSITE" id="PS50222"/>
    </source>
</evidence>
<dbReference type="PROSITE" id="PS50222">
    <property type="entry name" value="EF_HAND_2"/>
    <property type="match status" value="2"/>
</dbReference>
<accession>A0AAD2FUY8</accession>
<dbReference type="CDD" id="cd00051">
    <property type="entry name" value="EFh"/>
    <property type="match status" value="1"/>
</dbReference>
<dbReference type="GO" id="GO:0005509">
    <property type="term" value="F:calcium ion binding"/>
    <property type="evidence" value="ECO:0007669"/>
    <property type="project" value="InterPro"/>
</dbReference>
<dbReference type="FunFam" id="1.10.238.10:FF:000003">
    <property type="entry name" value="Calmodulin A"/>
    <property type="match status" value="1"/>
</dbReference>
<dbReference type="AlphaFoldDB" id="A0AAD2FUY8"/>
<dbReference type="PANTHER" id="PTHR23050">
    <property type="entry name" value="CALCIUM BINDING PROTEIN"/>
    <property type="match status" value="1"/>
</dbReference>
<organism evidence="5 6">
    <name type="scientific">Cylindrotheca closterium</name>
    <dbReference type="NCBI Taxonomy" id="2856"/>
    <lineage>
        <taxon>Eukaryota</taxon>
        <taxon>Sar</taxon>
        <taxon>Stramenopiles</taxon>
        <taxon>Ochrophyta</taxon>
        <taxon>Bacillariophyta</taxon>
        <taxon>Bacillariophyceae</taxon>
        <taxon>Bacillariophycidae</taxon>
        <taxon>Bacillariales</taxon>
        <taxon>Bacillariaceae</taxon>
        <taxon>Cylindrotheca</taxon>
    </lineage>
</organism>
<dbReference type="InterPro" id="IPR011992">
    <property type="entry name" value="EF-hand-dom_pair"/>
</dbReference>
<feature type="domain" description="EF-hand" evidence="4">
    <location>
        <begin position="145"/>
        <end position="180"/>
    </location>
</feature>
<dbReference type="Gene3D" id="1.10.238.10">
    <property type="entry name" value="EF-hand"/>
    <property type="match status" value="2"/>
</dbReference>
<proteinExistence type="predicted"/>
<dbReference type="Pfam" id="PF13499">
    <property type="entry name" value="EF-hand_7"/>
    <property type="match status" value="1"/>
</dbReference>
<dbReference type="SMART" id="SM00054">
    <property type="entry name" value="EFh"/>
    <property type="match status" value="3"/>
</dbReference>
<dbReference type="Proteomes" id="UP001295423">
    <property type="component" value="Unassembled WGS sequence"/>
</dbReference>
<sequence length="224" mass="25087">MIRNKHNSLPPIGKKALFFKSPKAKSGGISSGKAVSTTTTTALHEEDPQPLSNNNNGFSQSELQDFKESFALMDTENEGSITAGVLRDLLLALQDAAGESGTTVYPHLRKLLAELESIPAEQDLDLDDYIELMAKTSLHRTMQEEEGTNYAHVFELFDLDGKGYINFEDLERIAMELGESDIPQEELEEMIRRAQTKQKGRVYLDEFARMMNLNLFQNADPINS</sequence>
<evidence type="ECO:0000313" key="5">
    <source>
        <dbReference type="EMBL" id="CAJ1953699.1"/>
    </source>
</evidence>
<evidence type="ECO:0000256" key="3">
    <source>
        <dbReference type="SAM" id="MobiDB-lite"/>
    </source>
</evidence>
<feature type="domain" description="EF-hand" evidence="4">
    <location>
        <begin position="61"/>
        <end position="96"/>
    </location>
</feature>
<name>A0AAD2FUY8_9STRA</name>
<protein>
    <recommendedName>
        <fullName evidence="4">EF-hand domain-containing protein</fullName>
    </recommendedName>
</protein>